<dbReference type="InParanoid" id="H3AIQ8"/>
<dbReference type="AlphaFoldDB" id="H3AIQ8"/>
<dbReference type="eggNOG" id="KOG1721">
    <property type="taxonomic scope" value="Eukaryota"/>
</dbReference>
<feature type="domain" description="SCAN box" evidence="2">
    <location>
        <begin position="13"/>
        <end position="93"/>
    </location>
</feature>
<dbReference type="GeneTree" id="ENSGT01140000284005"/>
<dbReference type="InterPro" id="IPR003309">
    <property type="entry name" value="SCAN_dom"/>
</dbReference>
<reference evidence="3" key="2">
    <citation type="submission" date="2025-08" db="UniProtKB">
        <authorList>
            <consortium name="Ensembl"/>
        </authorList>
    </citation>
    <scope>IDENTIFICATION</scope>
</reference>
<dbReference type="Gene3D" id="1.10.4020.10">
    <property type="entry name" value="DNA breaking-rejoining enzymes"/>
    <property type="match status" value="1"/>
</dbReference>
<evidence type="ECO:0000313" key="3">
    <source>
        <dbReference type="Ensembl" id="ENSLACP00000009529.1"/>
    </source>
</evidence>
<reference evidence="4" key="1">
    <citation type="submission" date="2011-08" db="EMBL/GenBank/DDBJ databases">
        <title>The draft genome of Latimeria chalumnae.</title>
        <authorList>
            <person name="Di Palma F."/>
            <person name="Alfoldi J."/>
            <person name="Johnson J."/>
            <person name="Berlin A."/>
            <person name="Gnerre S."/>
            <person name="Jaffe D."/>
            <person name="MacCallum I."/>
            <person name="Young S."/>
            <person name="Walker B.J."/>
            <person name="Lander E."/>
            <person name="Lindblad-Toh K."/>
        </authorList>
    </citation>
    <scope>NUCLEOTIDE SEQUENCE [LARGE SCALE GENOMIC DNA]</scope>
    <source>
        <strain evidence="4">Wild caught</strain>
    </source>
</reference>
<dbReference type="Ensembl" id="ENSLACT00000009601.1">
    <property type="protein sequence ID" value="ENSLACP00000009529.1"/>
    <property type="gene ID" value="ENSLACG00000008402.1"/>
</dbReference>
<dbReference type="PROSITE" id="PS50804">
    <property type="entry name" value="SCAN_BOX"/>
    <property type="match status" value="1"/>
</dbReference>
<dbReference type="InterPro" id="IPR050916">
    <property type="entry name" value="SCAN-C2H2_zinc_finger"/>
</dbReference>
<dbReference type="EMBL" id="AFYH01193905">
    <property type="status" value="NOT_ANNOTATED_CDS"/>
    <property type="molecule type" value="Genomic_DNA"/>
</dbReference>
<dbReference type="PANTHER" id="PTHR45935">
    <property type="entry name" value="PROTEIN ZBED8-RELATED"/>
    <property type="match status" value="1"/>
</dbReference>
<keyword evidence="4" id="KW-1185">Reference proteome</keyword>
<dbReference type="PANTHER" id="PTHR45935:SF15">
    <property type="entry name" value="SCAN BOX DOMAIN-CONTAINING PROTEIN"/>
    <property type="match status" value="1"/>
</dbReference>
<protein>
    <recommendedName>
        <fullName evidence="2">SCAN box domain-containing protein</fullName>
    </recommendedName>
</protein>
<keyword evidence="1" id="KW-0539">Nucleus</keyword>
<accession>H3AIQ8</accession>
<dbReference type="SUPFAM" id="SSF47353">
    <property type="entry name" value="Retrovirus capsid dimerization domain-like"/>
    <property type="match status" value="1"/>
</dbReference>
<dbReference type="OMA" id="PREALTW"/>
<dbReference type="HOGENOM" id="CLU_002678_53_6_1"/>
<dbReference type="STRING" id="7897.ENSLACP00000009529"/>
<dbReference type="Proteomes" id="UP000008672">
    <property type="component" value="Unassembled WGS sequence"/>
</dbReference>
<name>H3AIQ8_LATCH</name>
<proteinExistence type="predicted"/>
<sequence length="100" mass="11987">LRRRYDISIETYRQRFQSLKYQPSDTPHELYTRLKELCTKWIQPEGKTGEQVMEMFVTEQFIQLLPSDVQLWVKEHHLEQGKCAITLAGPLERPERPENK</sequence>
<reference evidence="3" key="3">
    <citation type="submission" date="2025-09" db="UniProtKB">
        <authorList>
            <consortium name="Ensembl"/>
        </authorList>
    </citation>
    <scope>IDENTIFICATION</scope>
</reference>
<evidence type="ECO:0000313" key="4">
    <source>
        <dbReference type="Proteomes" id="UP000008672"/>
    </source>
</evidence>
<evidence type="ECO:0000256" key="1">
    <source>
        <dbReference type="ARBA" id="ARBA00023242"/>
    </source>
</evidence>
<dbReference type="InterPro" id="IPR038269">
    <property type="entry name" value="SCAN_sf"/>
</dbReference>
<dbReference type="SMART" id="SM00431">
    <property type="entry name" value="SCAN"/>
    <property type="match status" value="1"/>
</dbReference>
<organism evidence="3 4">
    <name type="scientific">Latimeria chalumnae</name>
    <name type="common">Coelacanth</name>
    <dbReference type="NCBI Taxonomy" id="7897"/>
    <lineage>
        <taxon>Eukaryota</taxon>
        <taxon>Metazoa</taxon>
        <taxon>Chordata</taxon>
        <taxon>Craniata</taxon>
        <taxon>Vertebrata</taxon>
        <taxon>Euteleostomi</taxon>
        <taxon>Coelacanthiformes</taxon>
        <taxon>Coelacanthidae</taxon>
        <taxon>Latimeria</taxon>
    </lineage>
</organism>
<dbReference type="Pfam" id="PF02023">
    <property type="entry name" value="SCAN"/>
    <property type="match status" value="1"/>
</dbReference>
<evidence type="ECO:0000259" key="2">
    <source>
        <dbReference type="PROSITE" id="PS50804"/>
    </source>
</evidence>